<dbReference type="EMBL" id="JBBHLI010000004">
    <property type="protein sequence ID" value="MEK9501093.1"/>
    <property type="molecule type" value="Genomic_DNA"/>
</dbReference>
<dbReference type="InterPro" id="IPR036397">
    <property type="entry name" value="RNaseH_sf"/>
</dbReference>
<dbReference type="PROSITE" id="PS50879">
    <property type="entry name" value="RNASE_H_1"/>
    <property type="match status" value="1"/>
</dbReference>
<comment type="cofactor">
    <cofactor evidence="2">
        <name>Mg(2+)</name>
        <dbReference type="ChEBI" id="CHEBI:18420"/>
    </cofactor>
</comment>
<evidence type="ECO:0000256" key="8">
    <source>
        <dbReference type="ARBA" id="ARBA00022759"/>
    </source>
</evidence>
<accession>A0ABU9E8N0</accession>
<reference evidence="12 13" key="1">
    <citation type="submission" date="2024-02" db="EMBL/GenBank/DDBJ databases">
        <title>A novel Gemmatimonadota bacterium.</title>
        <authorList>
            <person name="Du Z.-J."/>
            <person name="Ye Y.-Q."/>
        </authorList>
    </citation>
    <scope>NUCLEOTIDE SEQUENCE [LARGE SCALE GENOMIC DNA]</scope>
    <source>
        <strain evidence="12 13">DH-20</strain>
    </source>
</reference>
<evidence type="ECO:0000256" key="1">
    <source>
        <dbReference type="ARBA" id="ARBA00000077"/>
    </source>
</evidence>
<protein>
    <recommendedName>
        <fullName evidence="5">ribonuclease H</fullName>
        <ecNumber evidence="5">3.1.26.4</ecNumber>
    </recommendedName>
</protein>
<dbReference type="Proteomes" id="UP001484239">
    <property type="component" value="Unassembled WGS sequence"/>
</dbReference>
<keyword evidence="9 12" id="KW-0378">Hydrolase</keyword>
<dbReference type="InterPro" id="IPR050092">
    <property type="entry name" value="RNase_H"/>
</dbReference>
<keyword evidence="7" id="KW-0479">Metal-binding</keyword>
<evidence type="ECO:0000256" key="2">
    <source>
        <dbReference type="ARBA" id="ARBA00001946"/>
    </source>
</evidence>
<comment type="similarity">
    <text evidence="3">Belongs to the RNase H family.</text>
</comment>
<evidence type="ECO:0000256" key="9">
    <source>
        <dbReference type="ARBA" id="ARBA00022801"/>
    </source>
</evidence>
<evidence type="ECO:0000313" key="13">
    <source>
        <dbReference type="Proteomes" id="UP001484239"/>
    </source>
</evidence>
<dbReference type="InterPro" id="IPR002156">
    <property type="entry name" value="RNaseH_domain"/>
</dbReference>
<sequence length="187" mass="21544">METVHVHADESCLGNQFRDRATPGGAGGLVELWRSDQWVRRDYWVSEPDTTNNRMALRSALELLAALRRPCRVRFVSDSQYLVKGAREWMPGWKRRGWKRKAGPIENLDLWQRLDVAMQSHDMTWEWVKGHAGHPRNEYANELATRAAREQNQSGGLVDSGFQGWLEGEREKGRYLDFFEFQAPAGG</sequence>
<dbReference type="CDD" id="cd09278">
    <property type="entry name" value="RNase_HI_prokaryote_like"/>
    <property type="match status" value="1"/>
</dbReference>
<evidence type="ECO:0000256" key="10">
    <source>
        <dbReference type="ARBA" id="ARBA00022842"/>
    </source>
</evidence>
<dbReference type="GO" id="GO:0004523">
    <property type="term" value="F:RNA-DNA hybrid ribonuclease activity"/>
    <property type="evidence" value="ECO:0007669"/>
    <property type="project" value="UniProtKB-EC"/>
</dbReference>
<dbReference type="EC" id="3.1.26.4" evidence="5"/>
<comment type="caution">
    <text evidence="12">The sequence shown here is derived from an EMBL/GenBank/DDBJ whole genome shotgun (WGS) entry which is preliminary data.</text>
</comment>
<dbReference type="SUPFAM" id="SSF53098">
    <property type="entry name" value="Ribonuclease H-like"/>
    <property type="match status" value="1"/>
</dbReference>
<evidence type="ECO:0000256" key="4">
    <source>
        <dbReference type="ARBA" id="ARBA00011245"/>
    </source>
</evidence>
<evidence type="ECO:0000256" key="7">
    <source>
        <dbReference type="ARBA" id="ARBA00022723"/>
    </source>
</evidence>
<dbReference type="InterPro" id="IPR012337">
    <property type="entry name" value="RNaseH-like_sf"/>
</dbReference>
<evidence type="ECO:0000256" key="5">
    <source>
        <dbReference type="ARBA" id="ARBA00012180"/>
    </source>
</evidence>
<name>A0ABU9E8N0_9BACT</name>
<keyword evidence="10" id="KW-0460">Magnesium</keyword>
<dbReference type="Gene3D" id="3.30.420.10">
    <property type="entry name" value="Ribonuclease H-like superfamily/Ribonuclease H"/>
    <property type="match status" value="1"/>
</dbReference>
<keyword evidence="13" id="KW-1185">Reference proteome</keyword>
<evidence type="ECO:0000313" key="12">
    <source>
        <dbReference type="EMBL" id="MEK9501093.1"/>
    </source>
</evidence>
<dbReference type="PANTHER" id="PTHR10642:SF26">
    <property type="entry name" value="RIBONUCLEASE H1"/>
    <property type="match status" value="1"/>
</dbReference>
<comment type="subunit">
    <text evidence="4">Monomer.</text>
</comment>
<proteinExistence type="inferred from homology"/>
<dbReference type="Pfam" id="PF00075">
    <property type="entry name" value="RNase_H"/>
    <property type="match status" value="1"/>
</dbReference>
<evidence type="ECO:0000256" key="6">
    <source>
        <dbReference type="ARBA" id="ARBA00022722"/>
    </source>
</evidence>
<organism evidence="12 13">
    <name type="scientific">Gaopeijia maritima</name>
    <dbReference type="NCBI Taxonomy" id="3119007"/>
    <lineage>
        <taxon>Bacteria</taxon>
        <taxon>Pseudomonadati</taxon>
        <taxon>Gemmatimonadota</taxon>
        <taxon>Longimicrobiia</taxon>
        <taxon>Gaopeijiales</taxon>
        <taxon>Gaopeijiaceae</taxon>
        <taxon>Gaopeijia</taxon>
    </lineage>
</organism>
<keyword evidence="8" id="KW-0255">Endonuclease</keyword>
<comment type="catalytic activity">
    <reaction evidence="1">
        <text>Endonucleolytic cleavage to 5'-phosphomonoester.</text>
        <dbReference type="EC" id="3.1.26.4"/>
    </reaction>
</comment>
<evidence type="ECO:0000259" key="11">
    <source>
        <dbReference type="PROSITE" id="PS50879"/>
    </source>
</evidence>
<dbReference type="InterPro" id="IPR022892">
    <property type="entry name" value="RNaseHI"/>
</dbReference>
<dbReference type="PANTHER" id="PTHR10642">
    <property type="entry name" value="RIBONUCLEASE H1"/>
    <property type="match status" value="1"/>
</dbReference>
<gene>
    <name evidence="12" type="ORF">WI372_08900</name>
</gene>
<feature type="domain" description="RNase H type-1" evidence="11">
    <location>
        <begin position="1"/>
        <end position="149"/>
    </location>
</feature>
<keyword evidence="6" id="KW-0540">Nuclease</keyword>
<evidence type="ECO:0000256" key="3">
    <source>
        <dbReference type="ARBA" id="ARBA00005300"/>
    </source>
</evidence>
<dbReference type="RefSeq" id="WP_405277133.1">
    <property type="nucleotide sequence ID" value="NZ_CP144380.1"/>
</dbReference>